<protein>
    <submittedName>
        <fullName evidence="1">Uncharacterized protein</fullName>
    </submittedName>
</protein>
<evidence type="ECO:0000313" key="1">
    <source>
        <dbReference type="EMBL" id="TXG68391.1"/>
    </source>
</evidence>
<reference evidence="2" key="1">
    <citation type="journal article" date="2019" name="Gigascience">
        <title>De novo genome assembly of the endangered Acer yangbiense, a plant species with extremely small populations endemic to Yunnan Province, China.</title>
        <authorList>
            <person name="Yang J."/>
            <person name="Wariss H.M."/>
            <person name="Tao L."/>
            <person name="Zhang R."/>
            <person name="Yun Q."/>
            <person name="Hollingsworth P."/>
            <person name="Dao Z."/>
            <person name="Luo G."/>
            <person name="Guo H."/>
            <person name="Ma Y."/>
            <person name="Sun W."/>
        </authorList>
    </citation>
    <scope>NUCLEOTIDE SEQUENCE [LARGE SCALE GENOMIC DNA]</scope>
    <source>
        <strain evidence="2">cv. Malutang</strain>
    </source>
</reference>
<dbReference type="Proteomes" id="UP000323000">
    <property type="component" value="Chromosome 2"/>
</dbReference>
<proteinExistence type="predicted"/>
<dbReference type="SUPFAM" id="SSF48403">
    <property type="entry name" value="Ankyrin repeat"/>
    <property type="match status" value="1"/>
</dbReference>
<name>A0A5C7IGX8_9ROSI</name>
<comment type="caution">
    <text evidence="1">The sequence shown here is derived from an EMBL/GenBank/DDBJ whole genome shotgun (WGS) entry which is preliminary data.</text>
</comment>
<keyword evidence="2" id="KW-1185">Reference proteome</keyword>
<dbReference type="OrthoDB" id="1726750at2759"/>
<accession>A0A5C7IGX8</accession>
<dbReference type="InterPro" id="IPR036770">
    <property type="entry name" value="Ankyrin_rpt-contain_sf"/>
</dbReference>
<sequence length="276" mass="31700">MEPNASRDICNCEQAKEEQQMNDLQKIFQVYQYFLLGAQMYALFVKSQPLNCIQLVAKRIHNYLKVSIALRKKNWKDVEEFVTNHPDALHDDITETRENIFHFLGQFNEAIGLVNKFLIKVPLKSLERTNIEGITALAIAALSGNTEAAKAFVNKNKKLLSMNKNVLCKTDIKKFLGNKINPPSREDMEKFVKEKLECPEECTFLSVHAAGYYSRKETVEYLMSETAKVVELTQDIGRLLLKILINSNLFGTALDLLEQYPELASNEGNRYWKKKN</sequence>
<organism evidence="1 2">
    <name type="scientific">Acer yangbiense</name>
    <dbReference type="NCBI Taxonomy" id="1000413"/>
    <lineage>
        <taxon>Eukaryota</taxon>
        <taxon>Viridiplantae</taxon>
        <taxon>Streptophyta</taxon>
        <taxon>Embryophyta</taxon>
        <taxon>Tracheophyta</taxon>
        <taxon>Spermatophyta</taxon>
        <taxon>Magnoliopsida</taxon>
        <taxon>eudicotyledons</taxon>
        <taxon>Gunneridae</taxon>
        <taxon>Pentapetalae</taxon>
        <taxon>rosids</taxon>
        <taxon>malvids</taxon>
        <taxon>Sapindales</taxon>
        <taxon>Sapindaceae</taxon>
        <taxon>Hippocastanoideae</taxon>
        <taxon>Acereae</taxon>
        <taxon>Acer</taxon>
    </lineage>
</organism>
<dbReference type="Gene3D" id="1.25.40.20">
    <property type="entry name" value="Ankyrin repeat-containing domain"/>
    <property type="match status" value="1"/>
</dbReference>
<evidence type="ECO:0000313" key="2">
    <source>
        <dbReference type="Proteomes" id="UP000323000"/>
    </source>
</evidence>
<dbReference type="EMBL" id="VAHF01000002">
    <property type="protein sequence ID" value="TXG68391.1"/>
    <property type="molecule type" value="Genomic_DNA"/>
</dbReference>
<gene>
    <name evidence="1" type="ORF">EZV62_003326</name>
</gene>
<dbReference type="AlphaFoldDB" id="A0A5C7IGX8"/>